<evidence type="ECO:0000313" key="2">
    <source>
        <dbReference type="EMBL" id="KAJ8910933.1"/>
    </source>
</evidence>
<feature type="domain" description="DDE-1" evidence="1">
    <location>
        <begin position="138"/>
        <end position="274"/>
    </location>
</feature>
<dbReference type="InterPro" id="IPR004875">
    <property type="entry name" value="DDE_SF_endonuclease_dom"/>
</dbReference>
<gene>
    <name evidence="2" type="ORF">NQ315_014353</name>
</gene>
<keyword evidence="3" id="KW-1185">Reference proteome</keyword>
<proteinExistence type="predicted"/>
<sequence>MLNKNSAKAVLTASEFRMPFIQGVLQDFVQQYLNRKGTIVQAFTDNRRGKYWCEYFLMRHPEISQRNSQNIKRCRAEVNAEVIQNYYEHLQQTIDTVPCENIINYYETNMTDDPGNERVLVRRGTKHASKIMDSSKSSTSVMFAALTDGSMLPPYIVFKSKYAYPDWILGGPEGVRYNRTISGWFDSDTFEDWFFQLALPHLRRKDGKKIIIGDNLGSHLPYKVLSACQENNIAFVFLPKKSTHICEPLDVAVRGFRPIKIAWRKVLTEWKMHHKGVVPKQTFPSLLKKMLDRIDESIKKNIISGFEATGIFPFNPEKVLNKMKPRQVPLMGQNDHIVE</sequence>
<dbReference type="PANTHER" id="PTHR19303">
    <property type="entry name" value="TRANSPOSON"/>
    <property type="match status" value="1"/>
</dbReference>
<dbReference type="Pfam" id="PF03184">
    <property type="entry name" value="DDE_1"/>
    <property type="match status" value="1"/>
</dbReference>
<dbReference type="EMBL" id="JANEYG010000233">
    <property type="protein sequence ID" value="KAJ8910933.1"/>
    <property type="molecule type" value="Genomic_DNA"/>
</dbReference>
<dbReference type="Proteomes" id="UP001159042">
    <property type="component" value="Unassembled WGS sequence"/>
</dbReference>
<evidence type="ECO:0000313" key="3">
    <source>
        <dbReference type="Proteomes" id="UP001159042"/>
    </source>
</evidence>
<accession>A0AAV8V9M5</accession>
<organism evidence="2 3">
    <name type="scientific">Exocentrus adspersus</name>
    <dbReference type="NCBI Taxonomy" id="1586481"/>
    <lineage>
        <taxon>Eukaryota</taxon>
        <taxon>Metazoa</taxon>
        <taxon>Ecdysozoa</taxon>
        <taxon>Arthropoda</taxon>
        <taxon>Hexapoda</taxon>
        <taxon>Insecta</taxon>
        <taxon>Pterygota</taxon>
        <taxon>Neoptera</taxon>
        <taxon>Endopterygota</taxon>
        <taxon>Coleoptera</taxon>
        <taxon>Polyphaga</taxon>
        <taxon>Cucujiformia</taxon>
        <taxon>Chrysomeloidea</taxon>
        <taxon>Cerambycidae</taxon>
        <taxon>Lamiinae</taxon>
        <taxon>Acanthocinini</taxon>
        <taxon>Exocentrus</taxon>
    </lineage>
</organism>
<comment type="caution">
    <text evidence="2">The sequence shown here is derived from an EMBL/GenBank/DDBJ whole genome shotgun (WGS) entry which is preliminary data.</text>
</comment>
<dbReference type="GO" id="GO:0005634">
    <property type="term" value="C:nucleus"/>
    <property type="evidence" value="ECO:0007669"/>
    <property type="project" value="TreeGrafter"/>
</dbReference>
<dbReference type="Gene3D" id="3.30.420.10">
    <property type="entry name" value="Ribonuclease H-like superfamily/Ribonuclease H"/>
    <property type="match status" value="1"/>
</dbReference>
<dbReference type="GO" id="GO:0003677">
    <property type="term" value="F:DNA binding"/>
    <property type="evidence" value="ECO:0007669"/>
    <property type="project" value="TreeGrafter"/>
</dbReference>
<dbReference type="AlphaFoldDB" id="A0AAV8V9M5"/>
<evidence type="ECO:0000259" key="1">
    <source>
        <dbReference type="Pfam" id="PF03184"/>
    </source>
</evidence>
<reference evidence="2 3" key="1">
    <citation type="journal article" date="2023" name="Insect Mol. Biol.">
        <title>Genome sequencing provides insights into the evolution of gene families encoding plant cell wall-degrading enzymes in longhorned beetles.</title>
        <authorList>
            <person name="Shin N.R."/>
            <person name="Okamura Y."/>
            <person name="Kirsch R."/>
            <person name="Pauchet Y."/>
        </authorList>
    </citation>
    <scope>NUCLEOTIDE SEQUENCE [LARGE SCALE GENOMIC DNA]</scope>
    <source>
        <strain evidence="2">EAD_L_NR</strain>
    </source>
</reference>
<dbReference type="InterPro" id="IPR050863">
    <property type="entry name" value="CenT-Element_Derived"/>
</dbReference>
<protein>
    <recommendedName>
        <fullName evidence="1">DDE-1 domain-containing protein</fullName>
    </recommendedName>
</protein>
<name>A0AAV8V9M5_9CUCU</name>
<dbReference type="InterPro" id="IPR036397">
    <property type="entry name" value="RNaseH_sf"/>
</dbReference>